<dbReference type="EMBL" id="KN740910">
    <property type="protein sequence ID" value="KIH53567.1"/>
    <property type="molecule type" value="Genomic_DNA"/>
</dbReference>
<evidence type="ECO:0000313" key="3">
    <source>
        <dbReference type="Proteomes" id="UP000054047"/>
    </source>
</evidence>
<reference evidence="2 3" key="1">
    <citation type="submission" date="2013-12" db="EMBL/GenBank/DDBJ databases">
        <title>Draft genome of the parsitic nematode Ancylostoma duodenale.</title>
        <authorList>
            <person name="Mitreva M."/>
        </authorList>
    </citation>
    <scope>NUCLEOTIDE SEQUENCE [LARGE SCALE GENOMIC DNA]</scope>
    <source>
        <strain evidence="2 3">Zhejiang</strain>
    </source>
</reference>
<evidence type="ECO:0000313" key="2">
    <source>
        <dbReference type="EMBL" id="KIH53567.1"/>
    </source>
</evidence>
<sequence length="100" mass="11084">MCKQTSALCSRKLRRPKKIPPARSGPTIIPGEEYFLFRNVNQRSRSSRKTRSLQLSRISHEPEVSSGARPGGKSPRAQLIVFLPLPAKDSVVAAKSRLCV</sequence>
<feature type="compositionally biased region" description="Basic residues" evidence="1">
    <location>
        <begin position="11"/>
        <end position="20"/>
    </location>
</feature>
<keyword evidence="3" id="KW-1185">Reference proteome</keyword>
<protein>
    <submittedName>
        <fullName evidence="2">Uncharacterized protein</fullName>
    </submittedName>
</protein>
<name>A0A0C2CUR3_9BILA</name>
<accession>A0A0C2CUR3</accession>
<organism evidence="2 3">
    <name type="scientific">Ancylostoma duodenale</name>
    <dbReference type="NCBI Taxonomy" id="51022"/>
    <lineage>
        <taxon>Eukaryota</taxon>
        <taxon>Metazoa</taxon>
        <taxon>Ecdysozoa</taxon>
        <taxon>Nematoda</taxon>
        <taxon>Chromadorea</taxon>
        <taxon>Rhabditida</taxon>
        <taxon>Rhabditina</taxon>
        <taxon>Rhabditomorpha</taxon>
        <taxon>Strongyloidea</taxon>
        <taxon>Ancylostomatidae</taxon>
        <taxon>Ancylostomatinae</taxon>
        <taxon>Ancylostoma</taxon>
    </lineage>
</organism>
<feature type="region of interest" description="Disordered" evidence="1">
    <location>
        <begin position="1"/>
        <end position="26"/>
    </location>
</feature>
<gene>
    <name evidence="2" type="ORF">ANCDUO_16300</name>
</gene>
<dbReference type="Proteomes" id="UP000054047">
    <property type="component" value="Unassembled WGS sequence"/>
</dbReference>
<dbReference type="AlphaFoldDB" id="A0A0C2CUR3"/>
<evidence type="ECO:0000256" key="1">
    <source>
        <dbReference type="SAM" id="MobiDB-lite"/>
    </source>
</evidence>
<proteinExistence type="predicted"/>
<feature type="region of interest" description="Disordered" evidence="1">
    <location>
        <begin position="42"/>
        <end position="74"/>
    </location>
</feature>